<dbReference type="GO" id="GO:0005643">
    <property type="term" value="C:nuclear pore"/>
    <property type="evidence" value="ECO:0007669"/>
    <property type="project" value="UniProtKB-ARBA"/>
</dbReference>
<proteinExistence type="predicted"/>
<dbReference type="EMBL" id="JH159151">
    <property type="protein sequence ID" value="EGZ30581.1"/>
    <property type="molecule type" value="Genomic_DNA"/>
</dbReference>
<accession>G4YNS6</accession>
<dbReference type="InterPro" id="IPR025574">
    <property type="entry name" value="Nucleoporin_FG_rpt"/>
</dbReference>
<name>G4YNS6_PHYSP</name>
<dbReference type="Pfam" id="PF13634">
    <property type="entry name" value="Nucleoporin_FG"/>
    <property type="match status" value="1"/>
</dbReference>
<dbReference type="KEGG" id="psoj:PHYSODRAFT_323943"/>
<reference evidence="2 3" key="1">
    <citation type="journal article" date="2006" name="Science">
        <title>Phytophthora genome sequences uncover evolutionary origins and mechanisms of pathogenesis.</title>
        <authorList>
            <person name="Tyler B.M."/>
            <person name="Tripathy S."/>
            <person name="Zhang X."/>
            <person name="Dehal P."/>
            <person name="Jiang R.H."/>
            <person name="Aerts A."/>
            <person name="Arredondo F.D."/>
            <person name="Baxter L."/>
            <person name="Bensasson D."/>
            <person name="Beynon J.L."/>
            <person name="Chapman J."/>
            <person name="Damasceno C.M."/>
            <person name="Dorrance A.E."/>
            <person name="Dou D."/>
            <person name="Dickerman A.W."/>
            <person name="Dubchak I.L."/>
            <person name="Garbelotto M."/>
            <person name="Gijzen M."/>
            <person name="Gordon S.G."/>
            <person name="Govers F."/>
            <person name="Grunwald N.J."/>
            <person name="Huang W."/>
            <person name="Ivors K.L."/>
            <person name="Jones R.W."/>
            <person name="Kamoun S."/>
            <person name="Krampis K."/>
            <person name="Lamour K.H."/>
            <person name="Lee M.K."/>
            <person name="McDonald W.H."/>
            <person name="Medina M."/>
            <person name="Meijer H.J."/>
            <person name="Nordberg E.K."/>
            <person name="Maclean D.J."/>
            <person name="Ospina-Giraldo M.D."/>
            <person name="Morris P.F."/>
            <person name="Phuntumart V."/>
            <person name="Putnam N.H."/>
            <person name="Rash S."/>
            <person name="Rose J.K."/>
            <person name="Sakihama Y."/>
            <person name="Salamov A.A."/>
            <person name="Savidor A."/>
            <person name="Scheuring C.F."/>
            <person name="Smith B.M."/>
            <person name="Sobral B.W."/>
            <person name="Terry A."/>
            <person name="Torto-Alalibo T.A."/>
            <person name="Win J."/>
            <person name="Xu Z."/>
            <person name="Zhang H."/>
            <person name="Grigoriev I.V."/>
            <person name="Rokhsar D.S."/>
            <person name="Boore J.L."/>
        </authorList>
    </citation>
    <scope>NUCLEOTIDE SEQUENCE [LARGE SCALE GENOMIC DNA]</scope>
    <source>
        <strain evidence="2 3">P6497</strain>
    </source>
</reference>
<keyword evidence="3" id="KW-1185">Reference proteome</keyword>
<dbReference type="AlphaFoldDB" id="G4YNS6"/>
<dbReference type="InParanoid" id="G4YNS6"/>
<dbReference type="Proteomes" id="UP000002640">
    <property type="component" value="Unassembled WGS sequence"/>
</dbReference>
<feature type="compositionally biased region" description="Basic and acidic residues" evidence="1">
    <location>
        <begin position="204"/>
        <end position="231"/>
    </location>
</feature>
<feature type="compositionally biased region" description="Basic residues" evidence="1">
    <location>
        <begin position="323"/>
        <end position="332"/>
    </location>
</feature>
<dbReference type="OMA" id="HHDERHG"/>
<dbReference type="RefSeq" id="XP_009517856.1">
    <property type="nucleotide sequence ID" value="XM_009519561.1"/>
</dbReference>
<feature type="region of interest" description="Disordered" evidence="1">
    <location>
        <begin position="115"/>
        <end position="256"/>
    </location>
</feature>
<dbReference type="STRING" id="1094619.G4YNS6"/>
<feature type="compositionally biased region" description="Basic and acidic residues" evidence="1">
    <location>
        <begin position="138"/>
        <end position="177"/>
    </location>
</feature>
<feature type="region of interest" description="Disordered" evidence="1">
    <location>
        <begin position="306"/>
        <end position="332"/>
    </location>
</feature>
<evidence type="ECO:0000313" key="2">
    <source>
        <dbReference type="EMBL" id="EGZ30581.1"/>
    </source>
</evidence>
<sequence>MGKSSDRNATIDQEFASLEKVLNQTADDAARCLKLLKKNLSDYDSRHGNHFVNTAVSYLRSDMRTAKDTSADLKHVAHQISKSPQPSEAEVTSARNMMGAAAKAMDVLNTTARNYDQKNGRSKGVKGAIDNVVGGGAGHDHKEKDGGLFGKDKDHDKHTGLFGKSDDKAKNQEKESKGVGALFGKSDDKEKDKESKGLAAVFGKSDKHKDKDEKHTGLFGSKDKDKDKDANHGGGILGNKGDHHHHHQGRGGGILGSSDTVEDLVKATLRDNFNLSALSHQITIAEKSLSASPSFVERAKEAVNEVKDKLKGDKSSSPTHDGHHAHKHAVTP</sequence>
<evidence type="ECO:0000256" key="1">
    <source>
        <dbReference type="SAM" id="MobiDB-lite"/>
    </source>
</evidence>
<protein>
    <submittedName>
        <fullName evidence="2">Uncharacterized protein</fullName>
    </submittedName>
</protein>
<feature type="compositionally biased region" description="Basic and acidic residues" evidence="1">
    <location>
        <begin position="185"/>
        <end position="196"/>
    </location>
</feature>
<organism evidence="2 3">
    <name type="scientific">Phytophthora sojae (strain P6497)</name>
    <name type="common">Soybean stem and root rot agent</name>
    <name type="synonym">Phytophthora megasperma f. sp. glycines</name>
    <dbReference type="NCBI Taxonomy" id="1094619"/>
    <lineage>
        <taxon>Eukaryota</taxon>
        <taxon>Sar</taxon>
        <taxon>Stramenopiles</taxon>
        <taxon>Oomycota</taxon>
        <taxon>Peronosporomycetes</taxon>
        <taxon>Peronosporales</taxon>
        <taxon>Peronosporaceae</taxon>
        <taxon>Phytophthora</taxon>
    </lineage>
</organism>
<evidence type="ECO:0000313" key="3">
    <source>
        <dbReference type="Proteomes" id="UP000002640"/>
    </source>
</evidence>
<gene>
    <name evidence="2" type="ORF">PHYSODRAFT_323943</name>
</gene>
<dbReference type="GeneID" id="20645033"/>